<comment type="caution">
    <text evidence="2">The sequence shown here is derived from an EMBL/GenBank/DDBJ whole genome shotgun (WGS) entry which is preliminary data.</text>
</comment>
<sequence>MIGRDIVGAHPAWAAPRPASEPSRLDWETGTPPSVVSEVITAPERIRAILTTAAALQSPAWLHPRDTVTPLRLARVARIERLDAGTGRLHWTGAPPDEGPCDVELQGHGCLYRLHLSGEAGGAGTWVTPLPWRLIQLRRRAHRRAPAPASLRVRLPLPGWLGREREVVDVSLGGLSLRLAPGEQLSPGRVLPPLELPTEDGSWLSLRAEVRHVSAGTGRSFHCGLEVTPLTREDAEAWRALVMRALHPMTRTDGAHAQEQWRLFIDSGYFNLGGRSSEDFEARRESFLALGRRTPHLGAVLSQVVWPSERGVEATLSIMKPYRSLWLLHQLARRQDASRFERVPGQLLRDIYVRALEHARADPGFRWFATYLETTVSFVRRTHVGFAERMADTGRTFVLPLRMLEVDCAQLAGAGASGLELGPATEAERQLLLEELSRTRPACYTEALDLRPETLDLEDAARSWNALGLERERHLVVARDGQTPLAVAVLESGAPGTHPFHLLDSARLFPLSPRARDAGPALLDEARRWFARRGRDSFTFLAEAPGDVEAAGLHDDAPEAKPALWIIPADLVPEFLEHLHEQTAPRPLPTPLKELS</sequence>
<dbReference type="Pfam" id="PF07238">
    <property type="entry name" value="PilZ"/>
    <property type="match status" value="1"/>
</dbReference>
<proteinExistence type="predicted"/>
<dbReference type="InterPro" id="IPR009875">
    <property type="entry name" value="PilZ_domain"/>
</dbReference>
<evidence type="ECO:0000313" key="3">
    <source>
        <dbReference type="Proteomes" id="UP000273405"/>
    </source>
</evidence>
<dbReference type="GO" id="GO:0035438">
    <property type="term" value="F:cyclic-di-GMP binding"/>
    <property type="evidence" value="ECO:0007669"/>
    <property type="project" value="InterPro"/>
</dbReference>
<dbReference type="Gene3D" id="2.40.10.220">
    <property type="entry name" value="predicted glycosyltransferase like domains"/>
    <property type="match status" value="1"/>
</dbReference>
<protein>
    <submittedName>
        <fullName evidence="2">PilZ domain-containing protein</fullName>
    </submittedName>
</protein>
<dbReference type="Proteomes" id="UP000273405">
    <property type="component" value="Unassembled WGS sequence"/>
</dbReference>
<evidence type="ECO:0000259" key="1">
    <source>
        <dbReference type="Pfam" id="PF07238"/>
    </source>
</evidence>
<dbReference type="AlphaFoldDB" id="A0A3A8NGK8"/>
<name>A0A3A8NGK8_9BACT</name>
<gene>
    <name evidence="2" type="ORF">D7X12_13255</name>
</gene>
<organism evidence="2 3">
    <name type="scientific">Corallococcus sicarius</name>
    <dbReference type="NCBI Taxonomy" id="2316726"/>
    <lineage>
        <taxon>Bacteria</taxon>
        <taxon>Pseudomonadati</taxon>
        <taxon>Myxococcota</taxon>
        <taxon>Myxococcia</taxon>
        <taxon>Myxococcales</taxon>
        <taxon>Cystobacterineae</taxon>
        <taxon>Myxococcaceae</taxon>
        <taxon>Corallococcus</taxon>
    </lineage>
</organism>
<dbReference type="EMBL" id="RAWG01000066">
    <property type="protein sequence ID" value="RKH43487.1"/>
    <property type="molecule type" value="Genomic_DNA"/>
</dbReference>
<feature type="domain" description="PilZ" evidence="1">
    <location>
        <begin position="138"/>
        <end position="242"/>
    </location>
</feature>
<keyword evidence="3" id="KW-1185">Reference proteome</keyword>
<evidence type="ECO:0000313" key="2">
    <source>
        <dbReference type="EMBL" id="RKH43487.1"/>
    </source>
</evidence>
<dbReference type="SUPFAM" id="SSF141371">
    <property type="entry name" value="PilZ domain-like"/>
    <property type="match status" value="1"/>
</dbReference>
<accession>A0A3A8NGK8</accession>
<reference evidence="3" key="1">
    <citation type="submission" date="2018-09" db="EMBL/GenBank/DDBJ databases">
        <authorList>
            <person name="Livingstone P.G."/>
            <person name="Whitworth D.E."/>
        </authorList>
    </citation>
    <scope>NUCLEOTIDE SEQUENCE [LARGE SCALE GENOMIC DNA]</scope>
    <source>
        <strain evidence="3">CA040B</strain>
    </source>
</reference>